<dbReference type="SMART" id="SM00421">
    <property type="entry name" value="HTH_LUXR"/>
    <property type="match status" value="1"/>
</dbReference>
<keyword evidence="1" id="KW-0547">Nucleotide-binding</keyword>
<reference evidence="5 6" key="1">
    <citation type="submission" date="2023-07" db="EMBL/GenBank/DDBJ databases">
        <title>Sorghum-associated microbial communities from plants grown in Nebraska, USA.</title>
        <authorList>
            <person name="Schachtman D."/>
        </authorList>
    </citation>
    <scope>NUCLEOTIDE SEQUENCE [LARGE SCALE GENOMIC DNA]</scope>
    <source>
        <strain evidence="5 6">BE310</strain>
    </source>
</reference>
<dbReference type="EMBL" id="JAVDXQ010000001">
    <property type="protein sequence ID" value="MDR7295660.1"/>
    <property type="molecule type" value="Genomic_DNA"/>
</dbReference>
<dbReference type="RefSeq" id="WP_056875056.1">
    <property type="nucleotide sequence ID" value="NZ_JAVDXQ010000001.1"/>
</dbReference>
<dbReference type="PROSITE" id="PS00622">
    <property type="entry name" value="HTH_LUXR_1"/>
    <property type="match status" value="1"/>
</dbReference>
<feature type="domain" description="HTH luxR-type" evidence="3">
    <location>
        <begin position="791"/>
        <end position="856"/>
    </location>
</feature>
<evidence type="ECO:0000313" key="5">
    <source>
        <dbReference type="EMBL" id="MDR7295660.1"/>
    </source>
</evidence>
<dbReference type="SUPFAM" id="SSF46894">
    <property type="entry name" value="C-terminal effector domain of the bipartite response regulators"/>
    <property type="match status" value="1"/>
</dbReference>
<dbReference type="InterPro" id="IPR041664">
    <property type="entry name" value="AAA_16"/>
</dbReference>
<dbReference type="Gene3D" id="1.10.10.10">
    <property type="entry name" value="Winged helix-like DNA-binding domain superfamily/Winged helix DNA-binding domain"/>
    <property type="match status" value="1"/>
</dbReference>
<evidence type="ECO:0000256" key="1">
    <source>
        <dbReference type="ARBA" id="ARBA00022741"/>
    </source>
</evidence>
<organism evidence="5 6">
    <name type="scientific">Pelomonas aquatica</name>
    <dbReference type="NCBI Taxonomy" id="431058"/>
    <lineage>
        <taxon>Bacteria</taxon>
        <taxon>Pseudomonadati</taxon>
        <taxon>Pseudomonadota</taxon>
        <taxon>Betaproteobacteria</taxon>
        <taxon>Burkholderiales</taxon>
        <taxon>Sphaerotilaceae</taxon>
        <taxon>Roseateles</taxon>
    </lineage>
</organism>
<evidence type="ECO:0000313" key="6">
    <source>
        <dbReference type="Proteomes" id="UP001180536"/>
    </source>
</evidence>
<dbReference type="Proteomes" id="UP001180536">
    <property type="component" value="Unassembled WGS sequence"/>
</dbReference>
<feature type="domain" description="NACHT" evidence="4">
    <location>
        <begin position="26"/>
        <end position="48"/>
    </location>
</feature>
<dbReference type="SUPFAM" id="SSF48452">
    <property type="entry name" value="TPR-like"/>
    <property type="match status" value="1"/>
</dbReference>
<sequence length="873" mass="91647">MKLLERDGLLAQLQAQLDAAVSGAGRLVFVEGEAGIGKTTLLRSLARAQLETLPVYWGGCDALATPRPLGALDDILGRSGTAAGGDRHRQFVAFLDLMTERSALVIIEDLHWADGATLDLLRYAGRRMQRTRSLLVASFRNDELVPSHPLRGVLGDLATTGVLRLAPAPLSLQAVQVLCGDRTVDAAELHRRTAGNPFFITEVLAAVPTGQLSVPPHVADAVLARAARLSPAARAVLDAAAVAGPRVEAALLQALVPQDRGAMGECLATGVLRADGQSLSFRHELARLAICGAMTPSQAAALHRRCLLALQAPDAPHADAARLVHHAAGADDAAAIRQFAPMAAQEAARRGAHREAAAHWRLAADRAATAAGRAHSLEQHSIQVQMVGELEQAMAARRQAVALWLEAGEAAQAAVSQSRLALLLVMAGRSAEGDVALEQARALLPAGAATDAALLVQRAAAGLRMLVQDSDEAIRLVAPVLADAEHRQDRTSLVHALVTLGSAQMALDQVDDGMRALARAVALAESVGDDQMLGMALANFGSACAEMLRLPQADALLQRGIAFCGERDLDSQRMYQLSWLAHVRLLQGRWDDAGAAAQEVIGERRAAPIATIMALIALGRLHARRGETAPAWAALDRASGLAAGAAALQRLAPVHAARAEAAWLEGRPDAAALEAAAALPLALAKRHARHAAELVMWCRRAGQDVALPDHCSAQVHAVEAGGAWPAAAQAWAALDCPYERARCLADGDVAAQREALAIFQSLGARPMAERVARQLRAAGVGGLPRGPRASTLRNEAGLTTKELSVLQLLAAGLRSRDIGTRLNRSPRTVDHHLQAIFAKLGVSTRAEAVSAAYRLGVVRTDDAGAAGPAARAR</sequence>
<dbReference type="CDD" id="cd06170">
    <property type="entry name" value="LuxR_C_like"/>
    <property type="match status" value="1"/>
</dbReference>
<dbReference type="InterPro" id="IPR036388">
    <property type="entry name" value="WH-like_DNA-bd_sf"/>
</dbReference>
<keyword evidence="2" id="KW-0067">ATP-binding</keyword>
<dbReference type="InterPro" id="IPR000792">
    <property type="entry name" value="Tscrpt_reg_LuxR_C"/>
</dbReference>
<evidence type="ECO:0000259" key="3">
    <source>
        <dbReference type="PROSITE" id="PS50043"/>
    </source>
</evidence>
<accession>A0ABU1Z4Y8</accession>
<dbReference type="InterPro" id="IPR027417">
    <property type="entry name" value="P-loop_NTPase"/>
</dbReference>
<dbReference type="InterPro" id="IPR011990">
    <property type="entry name" value="TPR-like_helical_dom_sf"/>
</dbReference>
<gene>
    <name evidence="5" type="ORF">J2X16_000981</name>
</gene>
<dbReference type="PRINTS" id="PR00038">
    <property type="entry name" value="HTHLUXR"/>
</dbReference>
<dbReference type="InterPro" id="IPR016032">
    <property type="entry name" value="Sig_transdc_resp-reg_C-effctor"/>
</dbReference>
<dbReference type="SUPFAM" id="SSF52540">
    <property type="entry name" value="P-loop containing nucleoside triphosphate hydrolases"/>
    <property type="match status" value="1"/>
</dbReference>
<dbReference type="Gene3D" id="1.25.40.10">
    <property type="entry name" value="Tetratricopeptide repeat domain"/>
    <property type="match status" value="1"/>
</dbReference>
<dbReference type="InterPro" id="IPR007111">
    <property type="entry name" value="NACHT_NTPase"/>
</dbReference>
<keyword evidence="6" id="KW-1185">Reference proteome</keyword>
<keyword evidence="5" id="KW-0238">DNA-binding</keyword>
<dbReference type="GO" id="GO:0003677">
    <property type="term" value="F:DNA binding"/>
    <property type="evidence" value="ECO:0007669"/>
    <property type="project" value="UniProtKB-KW"/>
</dbReference>
<dbReference type="PANTHER" id="PTHR16305">
    <property type="entry name" value="TESTICULAR SOLUBLE ADENYLYL CYCLASE"/>
    <property type="match status" value="1"/>
</dbReference>
<name>A0ABU1Z4Y8_9BURK</name>
<dbReference type="PANTHER" id="PTHR16305:SF35">
    <property type="entry name" value="TRANSCRIPTIONAL ACTIVATOR DOMAIN"/>
    <property type="match status" value="1"/>
</dbReference>
<proteinExistence type="predicted"/>
<dbReference type="Pfam" id="PF13191">
    <property type="entry name" value="AAA_16"/>
    <property type="match status" value="1"/>
</dbReference>
<protein>
    <submittedName>
        <fullName evidence="5">DNA-binding CsgD family transcriptional regulator</fullName>
    </submittedName>
</protein>
<comment type="caution">
    <text evidence="5">The sequence shown here is derived from an EMBL/GenBank/DDBJ whole genome shotgun (WGS) entry which is preliminary data.</text>
</comment>
<dbReference type="PROSITE" id="PS50043">
    <property type="entry name" value="HTH_LUXR_2"/>
    <property type="match status" value="1"/>
</dbReference>
<evidence type="ECO:0000256" key="2">
    <source>
        <dbReference type="ARBA" id="ARBA00022840"/>
    </source>
</evidence>
<evidence type="ECO:0000259" key="4">
    <source>
        <dbReference type="PROSITE" id="PS50837"/>
    </source>
</evidence>
<dbReference type="PROSITE" id="PS50837">
    <property type="entry name" value="NACHT"/>
    <property type="match status" value="1"/>
</dbReference>
<dbReference type="Pfam" id="PF00196">
    <property type="entry name" value="GerE"/>
    <property type="match status" value="1"/>
</dbReference>